<evidence type="ECO:0000256" key="6">
    <source>
        <dbReference type="ARBA" id="ARBA00022605"/>
    </source>
</evidence>
<feature type="domain" description="Glutamine amidotransferase type-2" evidence="18">
    <location>
        <begin position="34"/>
        <end position="96"/>
    </location>
</feature>
<accession>A0A7J7M094</accession>
<dbReference type="GO" id="GO:0051538">
    <property type="term" value="F:3 iron, 4 sulfur cluster binding"/>
    <property type="evidence" value="ECO:0007669"/>
    <property type="project" value="UniProtKB-KW"/>
</dbReference>
<comment type="similarity">
    <text evidence="5">Belongs to the glutamate synthase family.</text>
</comment>
<comment type="cofactor">
    <cofactor evidence="1">
        <name>FMN</name>
        <dbReference type="ChEBI" id="CHEBI:58210"/>
    </cofactor>
</comment>
<proteinExistence type="inferred from homology"/>
<sequence length="96" mass="10546">MYILRRVSMVAIQVALNLQLGGVKDFYVCSLSSRMKAREGLFKCTNLGLSKNGMKIFLPIVDASSSNSGSFDGVLELLVRASRSLHEAMMMMIPEA</sequence>
<dbReference type="SUPFAM" id="SSF56235">
    <property type="entry name" value="N-terminal nucleophile aminohydrolases (Ntn hydrolases)"/>
    <property type="match status" value="1"/>
</dbReference>
<evidence type="ECO:0000256" key="8">
    <source>
        <dbReference type="ARBA" id="ARBA00022643"/>
    </source>
</evidence>
<keyword evidence="20" id="KW-1185">Reference proteome</keyword>
<dbReference type="GO" id="GO:0006537">
    <property type="term" value="P:glutamate biosynthetic process"/>
    <property type="evidence" value="ECO:0007669"/>
    <property type="project" value="UniProtKB-KW"/>
</dbReference>
<evidence type="ECO:0000256" key="3">
    <source>
        <dbReference type="ARBA" id="ARBA00004802"/>
    </source>
</evidence>
<evidence type="ECO:0000256" key="2">
    <source>
        <dbReference type="ARBA" id="ARBA00001927"/>
    </source>
</evidence>
<evidence type="ECO:0000256" key="5">
    <source>
        <dbReference type="ARBA" id="ARBA00009716"/>
    </source>
</evidence>
<keyword evidence="12" id="KW-0408">Iron</keyword>
<dbReference type="GO" id="GO:0016040">
    <property type="term" value="F:glutamate synthase (NADH) activity"/>
    <property type="evidence" value="ECO:0007669"/>
    <property type="project" value="TreeGrafter"/>
</dbReference>
<comment type="pathway">
    <text evidence="3">Energy metabolism; nitrogen metabolism.</text>
</comment>
<reference evidence="19 20" key="1">
    <citation type="journal article" date="2020" name="IScience">
        <title>Genome Sequencing of the Endangered Kingdonia uniflora (Circaeasteraceae, Ranunculales) Reveals Potential Mechanisms of Evolutionary Specialization.</title>
        <authorList>
            <person name="Sun Y."/>
            <person name="Deng T."/>
            <person name="Zhang A."/>
            <person name="Moore M.J."/>
            <person name="Landis J.B."/>
            <person name="Lin N."/>
            <person name="Zhang H."/>
            <person name="Zhang X."/>
            <person name="Huang J."/>
            <person name="Zhang X."/>
            <person name="Sun H."/>
            <person name="Wang H."/>
        </authorList>
    </citation>
    <scope>NUCLEOTIDE SEQUENCE [LARGE SCALE GENOMIC DNA]</scope>
    <source>
        <strain evidence="19">TB1705</strain>
        <tissue evidence="19">Leaf</tissue>
    </source>
</reference>
<keyword evidence="13" id="KW-0411">Iron-sulfur</keyword>
<dbReference type="Proteomes" id="UP000541444">
    <property type="component" value="Unassembled WGS sequence"/>
</dbReference>
<evidence type="ECO:0000256" key="4">
    <source>
        <dbReference type="ARBA" id="ARBA00004909"/>
    </source>
</evidence>
<evidence type="ECO:0000256" key="10">
    <source>
        <dbReference type="ARBA" id="ARBA00022962"/>
    </source>
</evidence>
<gene>
    <name evidence="19" type="ORF">GIB67_012060</name>
</gene>
<evidence type="ECO:0000256" key="15">
    <source>
        <dbReference type="ARBA" id="ARBA00023291"/>
    </source>
</evidence>
<dbReference type="EMBL" id="JACGCM010001854">
    <property type="protein sequence ID" value="KAF6148285.1"/>
    <property type="molecule type" value="Genomic_DNA"/>
</dbReference>
<keyword evidence="8" id="KW-0288">FMN</keyword>
<evidence type="ECO:0000256" key="17">
    <source>
        <dbReference type="ARBA" id="ARBA00039085"/>
    </source>
</evidence>
<keyword evidence="7" id="KW-0285">Flavoprotein</keyword>
<comment type="caution">
    <text evidence="19">The sequence shown here is derived from an EMBL/GenBank/DDBJ whole genome shotgun (WGS) entry which is preliminary data.</text>
</comment>
<dbReference type="EC" id="1.4.7.1" evidence="17"/>
<dbReference type="InterPro" id="IPR017932">
    <property type="entry name" value="GATase_2_dom"/>
</dbReference>
<name>A0A7J7M094_9MAGN</name>
<dbReference type="PANTHER" id="PTHR11938:SF133">
    <property type="entry name" value="GLUTAMATE SYNTHASE (NADH)"/>
    <property type="match status" value="1"/>
</dbReference>
<keyword evidence="6" id="KW-0028">Amino-acid biosynthesis</keyword>
<dbReference type="InterPro" id="IPR050711">
    <property type="entry name" value="ET-N_metabolism_enzyme"/>
</dbReference>
<dbReference type="GO" id="GO:0016041">
    <property type="term" value="F:glutamate synthase (ferredoxin) activity"/>
    <property type="evidence" value="ECO:0007669"/>
    <property type="project" value="UniProtKB-EC"/>
</dbReference>
<evidence type="ECO:0000256" key="13">
    <source>
        <dbReference type="ARBA" id="ARBA00023014"/>
    </source>
</evidence>
<dbReference type="GO" id="GO:0046872">
    <property type="term" value="F:metal ion binding"/>
    <property type="evidence" value="ECO:0007669"/>
    <property type="project" value="UniProtKB-KW"/>
</dbReference>
<evidence type="ECO:0000313" key="20">
    <source>
        <dbReference type="Proteomes" id="UP000541444"/>
    </source>
</evidence>
<evidence type="ECO:0000256" key="14">
    <source>
        <dbReference type="ARBA" id="ARBA00023164"/>
    </source>
</evidence>
<protein>
    <recommendedName>
        <fullName evidence="17">glutamate synthase (ferredoxin)</fullName>
        <ecNumber evidence="17">1.4.7.1</ecNumber>
    </recommendedName>
</protein>
<comment type="pathway">
    <text evidence="4">Nitrogen metabolism.</text>
</comment>
<comment type="cofactor">
    <cofactor evidence="2">
        <name>[3Fe-4S] cluster</name>
        <dbReference type="ChEBI" id="CHEBI:21137"/>
    </cofactor>
</comment>
<comment type="pathway">
    <text evidence="16">Amino-acid biosynthesis; L-glutamate biosynthesis via GLT pathway; L-glutamate from 2-oxoglutarate and L-glutamine (ferredoxin route): step 1/1.</text>
</comment>
<evidence type="ECO:0000256" key="16">
    <source>
        <dbReference type="ARBA" id="ARBA00037928"/>
    </source>
</evidence>
<evidence type="ECO:0000256" key="9">
    <source>
        <dbReference type="ARBA" id="ARBA00022723"/>
    </source>
</evidence>
<dbReference type="PANTHER" id="PTHR11938">
    <property type="entry name" value="FAD NADPH DEHYDROGENASE/OXIDOREDUCTASE"/>
    <property type="match status" value="1"/>
</dbReference>
<dbReference type="InterPro" id="IPR029055">
    <property type="entry name" value="Ntn_hydrolases_N"/>
</dbReference>
<dbReference type="OrthoDB" id="1699833at2759"/>
<keyword evidence="14" id="KW-0314">Glutamate biosynthesis</keyword>
<keyword evidence="9" id="KW-0479">Metal-binding</keyword>
<keyword evidence="15" id="KW-0003">3Fe-4S</keyword>
<evidence type="ECO:0000313" key="19">
    <source>
        <dbReference type="EMBL" id="KAF6148285.1"/>
    </source>
</evidence>
<keyword evidence="10" id="KW-0315">Glutamine amidotransferase</keyword>
<evidence type="ECO:0000256" key="12">
    <source>
        <dbReference type="ARBA" id="ARBA00023004"/>
    </source>
</evidence>
<dbReference type="AlphaFoldDB" id="A0A7J7M094"/>
<evidence type="ECO:0000256" key="11">
    <source>
        <dbReference type="ARBA" id="ARBA00023002"/>
    </source>
</evidence>
<evidence type="ECO:0000256" key="7">
    <source>
        <dbReference type="ARBA" id="ARBA00022630"/>
    </source>
</evidence>
<dbReference type="GO" id="GO:0019676">
    <property type="term" value="P:ammonia assimilation cycle"/>
    <property type="evidence" value="ECO:0007669"/>
    <property type="project" value="TreeGrafter"/>
</dbReference>
<dbReference type="Pfam" id="PF00310">
    <property type="entry name" value="GATase_2"/>
    <property type="match status" value="1"/>
</dbReference>
<evidence type="ECO:0000256" key="1">
    <source>
        <dbReference type="ARBA" id="ARBA00001917"/>
    </source>
</evidence>
<evidence type="ECO:0000259" key="18">
    <source>
        <dbReference type="Pfam" id="PF00310"/>
    </source>
</evidence>
<dbReference type="Gene3D" id="3.60.20.10">
    <property type="entry name" value="Glutamine Phosphoribosylpyrophosphate, subunit 1, domain 1"/>
    <property type="match status" value="1"/>
</dbReference>
<keyword evidence="11" id="KW-0560">Oxidoreductase</keyword>
<organism evidence="19 20">
    <name type="scientific">Kingdonia uniflora</name>
    <dbReference type="NCBI Taxonomy" id="39325"/>
    <lineage>
        <taxon>Eukaryota</taxon>
        <taxon>Viridiplantae</taxon>
        <taxon>Streptophyta</taxon>
        <taxon>Embryophyta</taxon>
        <taxon>Tracheophyta</taxon>
        <taxon>Spermatophyta</taxon>
        <taxon>Magnoliopsida</taxon>
        <taxon>Ranunculales</taxon>
        <taxon>Circaeasteraceae</taxon>
        <taxon>Kingdonia</taxon>
    </lineage>
</organism>